<evidence type="ECO:0000313" key="3">
    <source>
        <dbReference type="EMBL" id="OFJ53577.1"/>
    </source>
</evidence>
<evidence type="ECO:0000256" key="2">
    <source>
        <dbReference type="SAM" id="SignalP"/>
    </source>
</evidence>
<keyword evidence="4" id="KW-1185">Reference proteome</keyword>
<dbReference type="AlphaFoldDB" id="A0A1E8Q596"/>
<keyword evidence="1" id="KW-0472">Membrane</keyword>
<reference evidence="3 4" key="1">
    <citation type="submission" date="2016-09" db="EMBL/GenBank/DDBJ databases">
        <title>genome sequence of Mycobacterium sp. 739 SCH.</title>
        <authorList>
            <person name="Greninger A.L."/>
            <person name="Qin X."/>
            <person name="Jerome K."/>
            <person name="Vora S."/>
            <person name="Quinn K."/>
        </authorList>
    </citation>
    <scope>NUCLEOTIDE SEQUENCE [LARGE SCALE GENOMIC DNA]</scope>
    <source>
        <strain evidence="3 4">SCH</strain>
    </source>
</reference>
<dbReference type="OrthoDB" id="3627672at2"/>
<keyword evidence="2" id="KW-0732">Signal</keyword>
<evidence type="ECO:0000313" key="4">
    <source>
        <dbReference type="Proteomes" id="UP000178953"/>
    </source>
</evidence>
<dbReference type="RefSeq" id="WP_070353282.1">
    <property type="nucleotide sequence ID" value="NZ_CP043474.1"/>
</dbReference>
<feature type="transmembrane region" description="Helical" evidence="1">
    <location>
        <begin position="118"/>
        <end position="141"/>
    </location>
</feature>
<dbReference type="Proteomes" id="UP000178953">
    <property type="component" value="Unassembled WGS sequence"/>
</dbReference>
<keyword evidence="1" id="KW-1133">Transmembrane helix</keyword>
<comment type="caution">
    <text evidence="3">The sequence shown here is derived from an EMBL/GenBank/DDBJ whole genome shotgun (WGS) entry which is preliminary data.</text>
</comment>
<feature type="transmembrane region" description="Helical" evidence="1">
    <location>
        <begin position="87"/>
        <end position="112"/>
    </location>
</feature>
<protein>
    <submittedName>
        <fullName evidence="3">Uncharacterized protein</fullName>
    </submittedName>
</protein>
<sequence length="200" mass="20924">MGSRHFLATAFLLALAVVSLLSGVVFAAAGTPVALPYCVLFASILVITAALGRLLRTGGRLDLAASVTTVVRDGAASTRIAHSSTQFALLIALLTACSAFCVLASIGIAVHARGTEGFPVMSVVAGIIGAFCATFVVSAALGRVRWRIDRLPPVPMIDVDCRKFTAHRDALLHYLRHYVENPAARSELGTEAAVARAARP</sequence>
<feature type="chain" id="PRO_5030027090" evidence="2">
    <location>
        <begin position="28"/>
        <end position="200"/>
    </location>
</feature>
<feature type="transmembrane region" description="Helical" evidence="1">
    <location>
        <begin position="37"/>
        <end position="55"/>
    </location>
</feature>
<accession>A0A1E8Q596</accession>
<proteinExistence type="predicted"/>
<name>A0A1E8Q596_9MYCO</name>
<feature type="signal peptide" evidence="2">
    <location>
        <begin position="1"/>
        <end position="27"/>
    </location>
</feature>
<keyword evidence="1" id="KW-0812">Transmembrane</keyword>
<dbReference type="EMBL" id="MCHX01000023">
    <property type="protein sequence ID" value="OFJ53577.1"/>
    <property type="molecule type" value="Genomic_DNA"/>
</dbReference>
<evidence type="ECO:0000256" key="1">
    <source>
        <dbReference type="SAM" id="Phobius"/>
    </source>
</evidence>
<organism evidence="3 4">
    <name type="scientific">Mycolicibacterium grossiae</name>
    <dbReference type="NCBI Taxonomy" id="1552759"/>
    <lineage>
        <taxon>Bacteria</taxon>
        <taxon>Bacillati</taxon>
        <taxon>Actinomycetota</taxon>
        <taxon>Actinomycetes</taxon>
        <taxon>Mycobacteriales</taxon>
        <taxon>Mycobacteriaceae</taxon>
        <taxon>Mycolicibacterium</taxon>
    </lineage>
</organism>
<gene>
    <name evidence="3" type="ORF">BEL07_11775</name>
</gene>